<evidence type="ECO:0000313" key="6">
    <source>
        <dbReference type="Proteomes" id="UP000231702"/>
    </source>
</evidence>
<reference evidence="4 5" key="1">
    <citation type="submission" date="2017-09" db="EMBL/GenBank/DDBJ databases">
        <authorList>
            <person name="Ehlers B."/>
            <person name="Leendertz F.H."/>
        </authorList>
    </citation>
    <scope>NUCLEOTIDE SEQUENCE [LARGE SCALE GENOMIC DNA]</scope>
    <source>
        <strain evidence="4 5">CGMCC 1.12662</strain>
    </source>
</reference>
<dbReference type="OrthoDB" id="7326315at2"/>
<dbReference type="GO" id="GO:0015288">
    <property type="term" value="F:porin activity"/>
    <property type="evidence" value="ECO:0007669"/>
    <property type="project" value="InterPro"/>
</dbReference>
<keyword evidence="1" id="KW-0732">Signal</keyword>
<proteinExistence type="predicted"/>
<dbReference type="RefSeq" id="WP_097144111.1">
    <property type="nucleotide sequence ID" value="NZ_OBEA01000001.1"/>
</dbReference>
<dbReference type="Proteomes" id="UP000231655">
    <property type="component" value="Unassembled WGS sequence"/>
</dbReference>
<evidence type="ECO:0000313" key="5">
    <source>
        <dbReference type="Proteomes" id="UP000231655"/>
    </source>
</evidence>
<dbReference type="InterPro" id="IPR023614">
    <property type="entry name" value="Porin_dom_sf"/>
</dbReference>
<evidence type="ECO:0000313" key="3">
    <source>
        <dbReference type="EMBL" id="PJE27729.1"/>
    </source>
</evidence>
<dbReference type="Proteomes" id="UP000231702">
    <property type="component" value="Unassembled WGS sequence"/>
</dbReference>
<protein>
    <submittedName>
        <fullName evidence="4">Outer membrane protein OmpU</fullName>
    </submittedName>
    <submittedName>
        <fullName evidence="3">Porin</fullName>
    </submittedName>
</protein>
<feature type="signal peptide" evidence="1">
    <location>
        <begin position="1"/>
        <end position="19"/>
    </location>
</feature>
<evidence type="ECO:0000259" key="2">
    <source>
        <dbReference type="Pfam" id="PF13609"/>
    </source>
</evidence>
<dbReference type="EMBL" id="OBEA01000001">
    <property type="protein sequence ID" value="SNY37421.1"/>
    <property type="molecule type" value="Genomic_DNA"/>
</dbReference>
<evidence type="ECO:0000313" key="4">
    <source>
        <dbReference type="EMBL" id="SNY37421.1"/>
    </source>
</evidence>
<feature type="domain" description="Porin" evidence="2">
    <location>
        <begin position="7"/>
        <end position="260"/>
    </location>
</feature>
<dbReference type="Gene3D" id="2.40.160.10">
    <property type="entry name" value="Porin"/>
    <property type="match status" value="1"/>
</dbReference>
<keyword evidence="6" id="KW-1185">Reference proteome</keyword>
<dbReference type="AlphaFoldDB" id="A0A285HRR8"/>
<gene>
    <name evidence="3" type="ORF">CVM39_14220</name>
    <name evidence="4" type="ORF">SAMN06297129_0312</name>
</gene>
<reference evidence="3 6" key="2">
    <citation type="journal article" date="2018" name="Int. J. Syst. Evol. Microbiol.">
        <title>Pseudooceanicola lipolyticus sp. nov., a marine alphaproteobacterium, reclassification of Oceanicola flagellatus as Pseudooceanicola flagellatus comb. nov. and emended description of the genus Pseudooceanicola.</title>
        <authorList>
            <person name="Huang M.-M."/>
            <person name="Guo L.-L."/>
            <person name="Wu Y.-H."/>
            <person name="Lai Q.-L."/>
            <person name="Shao Z.-Z."/>
            <person name="Wang C.-S."/>
            <person name="Wu M."/>
            <person name="Xu X.-W."/>
        </authorList>
    </citation>
    <scope>NUCLEOTIDE SEQUENCE [LARGE SCALE GENOMIC DNA]</scope>
    <source>
        <strain evidence="3 6">Ar-45</strain>
    </source>
</reference>
<accession>A0A285HRR8</accession>
<dbReference type="InterPro" id="IPR033900">
    <property type="entry name" value="Gram_neg_porin_domain"/>
</dbReference>
<evidence type="ECO:0000256" key="1">
    <source>
        <dbReference type="SAM" id="SignalP"/>
    </source>
</evidence>
<dbReference type="EMBL" id="PGTD01000017">
    <property type="protein sequence ID" value="PJE27729.1"/>
    <property type="molecule type" value="Genomic_DNA"/>
</dbReference>
<dbReference type="GO" id="GO:0016020">
    <property type="term" value="C:membrane"/>
    <property type="evidence" value="ECO:0007669"/>
    <property type="project" value="InterPro"/>
</dbReference>
<name>A0A285HRR8_9RHOB</name>
<dbReference type="Pfam" id="PF13609">
    <property type="entry name" value="Porin_4"/>
    <property type="match status" value="1"/>
</dbReference>
<dbReference type="SUPFAM" id="SSF56935">
    <property type="entry name" value="Porins"/>
    <property type="match status" value="1"/>
</dbReference>
<feature type="chain" id="PRO_5012493104" evidence="1">
    <location>
        <begin position="20"/>
        <end position="272"/>
    </location>
</feature>
<organism evidence="4 5">
    <name type="scientific">Pseudooceanicola antarcticus</name>
    <dbReference type="NCBI Taxonomy" id="1247613"/>
    <lineage>
        <taxon>Bacteria</taxon>
        <taxon>Pseudomonadati</taxon>
        <taxon>Pseudomonadota</taxon>
        <taxon>Alphaproteobacteria</taxon>
        <taxon>Rhodobacterales</taxon>
        <taxon>Paracoccaceae</taxon>
        <taxon>Pseudooceanicola</taxon>
    </lineage>
</organism>
<sequence length="272" mass="27050">MKKILFASTALVVTAGAAAADITLSGSANMGLYYDGTTTIVKNEIDFGINASATTDSGIEFGASIDLDAAHNDSTSTQDPGSFDPEVYISSGGLTLTVGDIGEAADVAGLADVGFDELAVDDDAEGVVALGSHDVSVAYSMGDYSFGASFDSASSDWGVSVSGSASDLSFALGYAETAGADNFILDLSYDLGDVTVGAVYLDGTAAGYGFDVAYTAGDLTVTFVYGDTDAAGDEADYGVGAAYDLGSGLGVAGGLASVNGTTVADFGVTMSF</sequence>